<protein>
    <recommendedName>
        <fullName evidence="8">Transthyretin-like family protein</fullName>
    </recommendedName>
</protein>
<comment type="subcellular location">
    <subcellularLocation>
        <location evidence="1">Secreted</location>
    </subcellularLocation>
</comment>
<keyword evidence="4 5" id="KW-0732">Signal</keyword>
<dbReference type="Proteomes" id="UP000005237">
    <property type="component" value="Unassembled WGS sequence"/>
</dbReference>
<feature type="chain" id="PRO_5035744525" description="Transthyretin-like family protein" evidence="5">
    <location>
        <begin position="23"/>
        <end position="154"/>
    </location>
</feature>
<dbReference type="PANTHER" id="PTHR21700:SF24">
    <property type="entry name" value="TRANSTHYRETIN-LIKE FAMILY PROTEIN"/>
    <property type="match status" value="1"/>
</dbReference>
<evidence type="ECO:0000256" key="5">
    <source>
        <dbReference type="SAM" id="SignalP"/>
    </source>
</evidence>
<proteinExistence type="inferred from homology"/>
<keyword evidence="7" id="KW-1185">Reference proteome</keyword>
<dbReference type="Pfam" id="PF01060">
    <property type="entry name" value="TTR-52"/>
    <property type="match status" value="1"/>
</dbReference>
<accession>A0A8R1I214</accession>
<dbReference type="GO" id="GO:0005576">
    <property type="term" value="C:extracellular region"/>
    <property type="evidence" value="ECO:0007669"/>
    <property type="project" value="UniProtKB-SubCell"/>
</dbReference>
<keyword evidence="3" id="KW-0964">Secreted</keyword>
<reference evidence="7" key="1">
    <citation type="submission" date="2010-08" db="EMBL/GenBank/DDBJ databases">
        <authorList>
            <consortium name="Caenorhabditis japonica Sequencing Consortium"/>
            <person name="Wilson R.K."/>
        </authorList>
    </citation>
    <scope>NUCLEOTIDE SEQUENCE [LARGE SCALE GENOMIC DNA]</scope>
    <source>
        <strain evidence="7">DF5081</strain>
    </source>
</reference>
<comment type="similarity">
    <text evidence="2">Belongs to the nematode transthyretin-like family.</text>
</comment>
<evidence type="ECO:0000256" key="2">
    <source>
        <dbReference type="ARBA" id="ARBA00010112"/>
    </source>
</evidence>
<dbReference type="PANTHER" id="PTHR21700">
    <property type="entry name" value="TRANSTHYRETIN-LIKE FAMILY PROTEIN-RELATED"/>
    <property type="match status" value="1"/>
</dbReference>
<name>A0A8R1I214_CAEJA</name>
<sequence>MPCWFTLTCAVLSIFAFVCVLGSEVNVQRKNLLGLGSLQSVAVSGRLICLGRPAADVKVKLYESEVLLDSKLDEGRTDSNGVFRLSGSKREFTTIDPKLNVYHKCNYNGLCDKKFSIRILVDYVSSGSEAEKTFDIGTLNLANEYSGQTTDCIN</sequence>
<evidence type="ECO:0000313" key="6">
    <source>
        <dbReference type="EnsemblMetazoa" id="CJA14748.1"/>
    </source>
</evidence>
<dbReference type="InterPro" id="IPR038479">
    <property type="entry name" value="Transthyretin-like_sf"/>
</dbReference>
<reference evidence="6" key="2">
    <citation type="submission" date="2022-06" db="UniProtKB">
        <authorList>
            <consortium name="EnsemblMetazoa"/>
        </authorList>
    </citation>
    <scope>IDENTIFICATION</scope>
    <source>
        <strain evidence="6">DF5081</strain>
    </source>
</reference>
<evidence type="ECO:0000256" key="3">
    <source>
        <dbReference type="ARBA" id="ARBA00022525"/>
    </source>
</evidence>
<feature type="signal peptide" evidence="5">
    <location>
        <begin position="1"/>
        <end position="22"/>
    </location>
</feature>
<evidence type="ECO:0008006" key="8">
    <source>
        <dbReference type="Google" id="ProtNLM"/>
    </source>
</evidence>
<evidence type="ECO:0000256" key="4">
    <source>
        <dbReference type="ARBA" id="ARBA00022729"/>
    </source>
</evidence>
<dbReference type="GO" id="GO:0009986">
    <property type="term" value="C:cell surface"/>
    <property type="evidence" value="ECO:0007669"/>
    <property type="project" value="InterPro"/>
</dbReference>
<evidence type="ECO:0000313" key="7">
    <source>
        <dbReference type="Proteomes" id="UP000005237"/>
    </source>
</evidence>
<dbReference type="EnsemblMetazoa" id="CJA14748.1">
    <property type="protein sequence ID" value="CJA14748.1"/>
    <property type="gene ID" value="WBGene00133952"/>
</dbReference>
<dbReference type="Gene3D" id="2.60.40.3330">
    <property type="match status" value="1"/>
</dbReference>
<dbReference type="OMA" id="GETIDCV"/>
<dbReference type="AlphaFoldDB" id="A0A8R1I214"/>
<organism evidence="6 7">
    <name type="scientific">Caenorhabditis japonica</name>
    <dbReference type="NCBI Taxonomy" id="281687"/>
    <lineage>
        <taxon>Eukaryota</taxon>
        <taxon>Metazoa</taxon>
        <taxon>Ecdysozoa</taxon>
        <taxon>Nematoda</taxon>
        <taxon>Chromadorea</taxon>
        <taxon>Rhabditida</taxon>
        <taxon>Rhabditina</taxon>
        <taxon>Rhabditomorpha</taxon>
        <taxon>Rhabditoidea</taxon>
        <taxon>Rhabditidae</taxon>
        <taxon>Peloderinae</taxon>
        <taxon>Caenorhabditis</taxon>
    </lineage>
</organism>
<evidence type="ECO:0000256" key="1">
    <source>
        <dbReference type="ARBA" id="ARBA00004613"/>
    </source>
</evidence>
<dbReference type="InterPro" id="IPR001534">
    <property type="entry name" value="Transthyretin-like"/>
</dbReference>